<feature type="transmembrane region" description="Helical" evidence="16">
    <location>
        <begin position="471"/>
        <end position="489"/>
    </location>
</feature>
<keyword evidence="11 14" id="KW-0326">Glycosidase</keyword>
<feature type="region of interest" description="Disordered" evidence="15">
    <location>
        <begin position="513"/>
        <end position="570"/>
    </location>
</feature>
<evidence type="ECO:0000256" key="12">
    <source>
        <dbReference type="ARBA" id="ARBA00023316"/>
    </source>
</evidence>
<dbReference type="SUPFAM" id="SSF144091">
    <property type="entry name" value="Rhomboid-like"/>
    <property type="match status" value="1"/>
</dbReference>
<feature type="compositionally biased region" description="Basic and acidic residues" evidence="15">
    <location>
        <begin position="513"/>
        <end position="546"/>
    </location>
</feature>
<proteinExistence type="inferred from homology"/>
<keyword evidence="8 14" id="KW-0378">Hydrolase</keyword>
<dbReference type="Gene3D" id="1.20.1540.10">
    <property type="entry name" value="Rhomboid-like"/>
    <property type="match status" value="1"/>
</dbReference>
<dbReference type="Pfam" id="PF00295">
    <property type="entry name" value="Glyco_hydro_28"/>
    <property type="match status" value="1"/>
</dbReference>
<evidence type="ECO:0000256" key="6">
    <source>
        <dbReference type="ARBA" id="ARBA00022525"/>
    </source>
</evidence>
<feature type="compositionally biased region" description="Basic residues" evidence="15">
    <location>
        <begin position="559"/>
        <end position="569"/>
    </location>
</feature>
<evidence type="ECO:0000256" key="17">
    <source>
        <dbReference type="SAM" id="SignalP"/>
    </source>
</evidence>
<keyword evidence="10 16" id="KW-0472">Membrane</keyword>
<dbReference type="Pfam" id="PF01694">
    <property type="entry name" value="Rhomboid"/>
    <property type="match status" value="1"/>
</dbReference>
<keyword evidence="20" id="KW-1185">Reference proteome</keyword>
<organism evidence="19 20">
    <name type="scientific">Xanthoceras sorbifolium</name>
    <dbReference type="NCBI Taxonomy" id="99658"/>
    <lineage>
        <taxon>Eukaryota</taxon>
        <taxon>Viridiplantae</taxon>
        <taxon>Streptophyta</taxon>
        <taxon>Embryophyta</taxon>
        <taxon>Tracheophyta</taxon>
        <taxon>Spermatophyta</taxon>
        <taxon>Magnoliopsida</taxon>
        <taxon>eudicotyledons</taxon>
        <taxon>Gunneridae</taxon>
        <taxon>Pentapetalae</taxon>
        <taxon>rosids</taxon>
        <taxon>malvids</taxon>
        <taxon>Sapindales</taxon>
        <taxon>Sapindaceae</taxon>
        <taxon>Xanthoceroideae</taxon>
        <taxon>Xanthoceras</taxon>
    </lineage>
</organism>
<dbReference type="PROSITE" id="PS00502">
    <property type="entry name" value="POLYGALACTURONASE"/>
    <property type="match status" value="1"/>
</dbReference>
<feature type="chain" id="PRO_5045751171" description="Peptidase S54 rhomboid domain-containing protein" evidence="17">
    <location>
        <begin position="24"/>
        <end position="594"/>
    </location>
</feature>
<comment type="similarity">
    <text evidence="4">Belongs to the peptidase S54 family.</text>
</comment>
<dbReference type="InterPro" id="IPR022764">
    <property type="entry name" value="Peptidase_S54_rhomboid_dom"/>
</dbReference>
<accession>A0ABQ8HL24</accession>
<evidence type="ECO:0000256" key="3">
    <source>
        <dbReference type="ARBA" id="ARBA00008834"/>
    </source>
</evidence>
<evidence type="ECO:0000256" key="7">
    <source>
        <dbReference type="ARBA" id="ARBA00022692"/>
    </source>
</evidence>
<feature type="signal peptide" evidence="17">
    <location>
        <begin position="1"/>
        <end position="23"/>
    </location>
</feature>
<evidence type="ECO:0000256" key="11">
    <source>
        <dbReference type="ARBA" id="ARBA00023295"/>
    </source>
</evidence>
<keyword evidence="7 16" id="KW-0812">Transmembrane</keyword>
<dbReference type="InterPro" id="IPR011050">
    <property type="entry name" value="Pectin_lyase_fold/virulence"/>
</dbReference>
<keyword evidence="5" id="KW-0134">Cell wall</keyword>
<evidence type="ECO:0000256" key="16">
    <source>
        <dbReference type="SAM" id="Phobius"/>
    </source>
</evidence>
<dbReference type="Gene3D" id="2.160.20.10">
    <property type="entry name" value="Single-stranded right-handed beta-helix, Pectin lyase-like"/>
    <property type="match status" value="1"/>
</dbReference>
<evidence type="ECO:0000259" key="18">
    <source>
        <dbReference type="Pfam" id="PF01694"/>
    </source>
</evidence>
<dbReference type="SUPFAM" id="SSF51126">
    <property type="entry name" value="Pectin lyase-like"/>
    <property type="match status" value="1"/>
</dbReference>
<dbReference type="InterPro" id="IPR000743">
    <property type="entry name" value="Glyco_hydro_28"/>
</dbReference>
<dbReference type="SMART" id="SM00710">
    <property type="entry name" value="PbH1"/>
    <property type="match status" value="4"/>
</dbReference>
<keyword evidence="17" id="KW-0732">Signal</keyword>
<evidence type="ECO:0000256" key="13">
    <source>
        <dbReference type="PROSITE-ProRule" id="PRU10052"/>
    </source>
</evidence>
<feature type="transmembrane region" description="Helical" evidence="16">
    <location>
        <begin position="448"/>
        <end position="465"/>
    </location>
</feature>
<evidence type="ECO:0000256" key="14">
    <source>
        <dbReference type="RuleBase" id="RU361169"/>
    </source>
</evidence>
<feature type="active site" evidence="13">
    <location>
        <position position="208"/>
    </location>
</feature>
<evidence type="ECO:0000256" key="10">
    <source>
        <dbReference type="ARBA" id="ARBA00023136"/>
    </source>
</evidence>
<evidence type="ECO:0000313" key="20">
    <source>
        <dbReference type="Proteomes" id="UP000827721"/>
    </source>
</evidence>
<evidence type="ECO:0000256" key="9">
    <source>
        <dbReference type="ARBA" id="ARBA00022989"/>
    </source>
</evidence>
<protein>
    <recommendedName>
        <fullName evidence="18">Peptidase S54 rhomboid domain-containing protein</fullName>
    </recommendedName>
</protein>
<comment type="subcellular location">
    <subcellularLocation>
        <location evidence="1">Membrane</location>
        <topology evidence="1">Multi-pass membrane protein</topology>
    </subcellularLocation>
    <subcellularLocation>
        <location evidence="2">Secreted</location>
        <location evidence="2">Cell wall</location>
    </subcellularLocation>
</comment>
<evidence type="ECO:0000313" key="19">
    <source>
        <dbReference type="EMBL" id="KAH7565056.1"/>
    </source>
</evidence>
<dbReference type="PANTHER" id="PTHR31375">
    <property type="match status" value="1"/>
</dbReference>
<dbReference type="Proteomes" id="UP000827721">
    <property type="component" value="Unassembled WGS sequence"/>
</dbReference>
<evidence type="ECO:0000256" key="1">
    <source>
        <dbReference type="ARBA" id="ARBA00004141"/>
    </source>
</evidence>
<keyword evidence="12" id="KW-0961">Cell wall biogenesis/degradation</keyword>
<dbReference type="EMBL" id="JAFEMO010000009">
    <property type="protein sequence ID" value="KAH7565056.1"/>
    <property type="molecule type" value="Genomic_DNA"/>
</dbReference>
<feature type="transmembrane region" description="Helical" evidence="16">
    <location>
        <begin position="386"/>
        <end position="405"/>
    </location>
</feature>
<name>A0ABQ8HL24_9ROSI</name>
<dbReference type="InterPro" id="IPR035952">
    <property type="entry name" value="Rhomboid-like_sf"/>
</dbReference>
<evidence type="ECO:0000256" key="15">
    <source>
        <dbReference type="SAM" id="MobiDB-lite"/>
    </source>
</evidence>
<keyword evidence="6" id="KW-0964">Secreted</keyword>
<gene>
    <name evidence="19" type="ORF">JRO89_XS09G0121800</name>
</gene>
<comment type="caution">
    <text evidence="19">The sequence shown here is derived from an EMBL/GenBank/DDBJ whole genome shotgun (WGS) entry which is preliminary data.</text>
</comment>
<evidence type="ECO:0000256" key="8">
    <source>
        <dbReference type="ARBA" id="ARBA00022801"/>
    </source>
</evidence>
<evidence type="ECO:0000256" key="2">
    <source>
        <dbReference type="ARBA" id="ARBA00004191"/>
    </source>
</evidence>
<reference evidence="19 20" key="1">
    <citation type="submission" date="2021-02" db="EMBL/GenBank/DDBJ databases">
        <title>Plant Genome Project.</title>
        <authorList>
            <person name="Zhang R.-G."/>
        </authorList>
    </citation>
    <scope>NUCLEOTIDE SEQUENCE [LARGE SCALE GENOMIC DNA]</scope>
    <source>
        <tissue evidence="19">Leaves</tissue>
    </source>
</reference>
<feature type="domain" description="Peptidase S54 rhomboid" evidence="18">
    <location>
        <begin position="360"/>
        <end position="489"/>
    </location>
</feature>
<evidence type="ECO:0000256" key="5">
    <source>
        <dbReference type="ARBA" id="ARBA00022512"/>
    </source>
</evidence>
<dbReference type="InterPro" id="IPR012334">
    <property type="entry name" value="Pectin_lyas_fold"/>
</dbReference>
<evidence type="ECO:0000256" key="4">
    <source>
        <dbReference type="ARBA" id="ARBA00009045"/>
    </source>
</evidence>
<dbReference type="InterPro" id="IPR006626">
    <property type="entry name" value="PbH1"/>
</dbReference>
<comment type="similarity">
    <text evidence="3 14">Belongs to the glycosyl hydrolase 28 family.</text>
</comment>
<sequence length="594" mass="64484">MQELIRKILSLLILMSMARWGSSMESFEVLPSNNNAVNVIQNGAVGDGETDDSQVEGNIVASADIKEWENGDMENWIVFSNVNGLIFTGNGQIDGEGQTWWEQTNSNDDKTAPTALAFFNCNNLQLSGLTHINSPKNHISISHCNGVTISNLHITAPDSSPNTDGIDISNSLFVNIHDCYIGTGDDCVAIGGDSSNITISRVSCGPGHGISVGSLGANGNTDTVEDIHVRDCSFHGTTNGARIKTWQGGSGYARKIFFEGITLDAVANPIIIDQYYCNKGHDCKNQTQAVAVSDVTYRGVRGTSSSEEAIQFSCSESVACTNILVNDIQITSSVPGGITRSSCLNAKGMVSGRSYPPMEIDFGVFHLLANMLCLMLTGMRLEEEFGFLRIGVLYFVSGCGGGLLSCLHSRTKNRVTVGASGALFGLLGSSLSELITNWTIYSSKCSSLCGLMMTIIMNMCIGMLIPGVDQSAHYGGFFTGLLLGFILLMRPQFGYISRRYMAIGYDVKKKIPNDSKGKRCHDDHSEGKHCHDNLSRQREAPRRQPDGNEETAEWLGTGKRGHAARRGHGRQCTDRSRDVLLLEIERVCARRELI</sequence>
<keyword evidence="9 16" id="KW-1133">Transmembrane helix</keyword>